<reference evidence="2" key="1">
    <citation type="submission" date="2021-03" db="EMBL/GenBank/DDBJ databases">
        <title>Agromyces archimandritus sp. nov., isolated from the cockroach Archimandrita tessellata.</title>
        <authorList>
            <person name="Guzman J."/>
            <person name="Ortuzar M."/>
            <person name="Poehlein A."/>
            <person name="Daniel R."/>
            <person name="Trujillo M."/>
            <person name="Vilcinskas A."/>
        </authorList>
    </citation>
    <scope>NUCLEOTIDE SEQUENCE</scope>
    <source>
        <strain evidence="2">G127AT</strain>
    </source>
</reference>
<dbReference type="KEGG" id="aarc:G127AT_07430"/>
<dbReference type="Gene3D" id="3.30.450.40">
    <property type="match status" value="2"/>
</dbReference>
<evidence type="ECO:0000313" key="2">
    <source>
        <dbReference type="EMBL" id="QTX06002.1"/>
    </source>
</evidence>
<name>A0A975FQK1_9MICO</name>
<organism evidence="2 3">
    <name type="scientific">Agromyces archimandritae</name>
    <dbReference type="NCBI Taxonomy" id="2781962"/>
    <lineage>
        <taxon>Bacteria</taxon>
        <taxon>Bacillati</taxon>
        <taxon>Actinomycetota</taxon>
        <taxon>Actinomycetes</taxon>
        <taxon>Micrococcales</taxon>
        <taxon>Microbacteriaceae</taxon>
        <taxon>Agromyces</taxon>
    </lineage>
</organism>
<feature type="domain" description="IclR-ED" evidence="1">
    <location>
        <begin position="32"/>
        <end position="189"/>
    </location>
</feature>
<keyword evidence="3" id="KW-1185">Reference proteome</keyword>
<evidence type="ECO:0000313" key="3">
    <source>
        <dbReference type="Proteomes" id="UP000671914"/>
    </source>
</evidence>
<dbReference type="InterPro" id="IPR029016">
    <property type="entry name" value="GAF-like_dom_sf"/>
</dbReference>
<dbReference type="SUPFAM" id="SSF55781">
    <property type="entry name" value="GAF domain-like"/>
    <property type="match status" value="1"/>
</dbReference>
<dbReference type="Proteomes" id="UP000671914">
    <property type="component" value="Chromosome"/>
</dbReference>
<dbReference type="PROSITE" id="PS51078">
    <property type="entry name" value="ICLR_ED"/>
    <property type="match status" value="1"/>
</dbReference>
<protein>
    <recommendedName>
        <fullName evidence="1">IclR-ED domain-containing protein</fullName>
    </recommendedName>
</protein>
<dbReference type="AlphaFoldDB" id="A0A975FQK1"/>
<accession>A0A975FQK1</accession>
<evidence type="ECO:0000259" key="1">
    <source>
        <dbReference type="PROSITE" id="PS51078"/>
    </source>
</evidence>
<sequence length="189" mass="19745">MEVDAHVVCFLFGLRPTLGATFRIREQHSDIRLLSLSRRVGIEVRGIAKPILGRFAEELRCTAILNVVDGEEVVCLVSVEPTSSGVRVAHREGQRHALSRGASGIAAAAALPHRPGERRAVTAARHVGYAVSHAEVAPGTVAASAPLSLASHDWTGAVSLLFADALAPTPADAGRAVKEAARLIGEAAA</sequence>
<dbReference type="EMBL" id="CP071696">
    <property type="protein sequence ID" value="QTX06002.1"/>
    <property type="molecule type" value="Genomic_DNA"/>
</dbReference>
<proteinExistence type="predicted"/>
<gene>
    <name evidence="2" type="ORF">G127AT_07430</name>
</gene>
<dbReference type="InterPro" id="IPR014757">
    <property type="entry name" value="Tscrpt_reg_IclR_C"/>
</dbReference>
<dbReference type="RefSeq" id="WP_210901521.1">
    <property type="nucleotide sequence ID" value="NZ_CP071696.1"/>
</dbReference>